<feature type="transmembrane region" description="Helical" evidence="2">
    <location>
        <begin position="26"/>
        <end position="50"/>
    </location>
</feature>
<comment type="caution">
    <text evidence="3">The sequence shown here is derived from an EMBL/GenBank/DDBJ whole genome shotgun (WGS) entry which is preliminary data.</text>
</comment>
<keyword evidence="2" id="KW-1133">Transmembrane helix</keyword>
<keyword evidence="4" id="KW-1185">Reference proteome</keyword>
<evidence type="ECO:0000256" key="1">
    <source>
        <dbReference type="SAM" id="MobiDB-lite"/>
    </source>
</evidence>
<sequence length="78" mass="8214">MPYALEGRNVKDSAVPGAESHPKVGVIAGGVVGGVVGVALILGALLFFLLKARPQQQQPNPHKVVEPVIIHPKSERDD</sequence>
<dbReference type="Proteomes" id="UP000070133">
    <property type="component" value="Unassembled WGS sequence"/>
</dbReference>
<organism evidence="3 4">
    <name type="scientific">Pseudocercospora eumusae</name>
    <dbReference type="NCBI Taxonomy" id="321146"/>
    <lineage>
        <taxon>Eukaryota</taxon>
        <taxon>Fungi</taxon>
        <taxon>Dikarya</taxon>
        <taxon>Ascomycota</taxon>
        <taxon>Pezizomycotina</taxon>
        <taxon>Dothideomycetes</taxon>
        <taxon>Dothideomycetidae</taxon>
        <taxon>Mycosphaerellales</taxon>
        <taxon>Mycosphaerellaceae</taxon>
        <taxon>Pseudocercospora</taxon>
    </lineage>
</organism>
<protein>
    <submittedName>
        <fullName evidence="3">Uncharacterized protein</fullName>
    </submittedName>
</protein>
<dbReference type="EMBL" id="LFZN01000004">
    <property type="protein sequence ID" value="KXT06773.1"/>
    <property type="molecule type" value="Genomic_DNA"/>
</dbReference>
<evidence type="ECO:0000313" key="4">
    <source>
        <dbReference type="Proteomes" id="UP000070133"/>
    </source>
</evidence>
<gene>
    <name evidence="3" type="ORF">AC578_7324</name>
</gene>
<proteinExistence type="predicted"/>
<evidence type="ECO:0000313" key="3">
    <source>
        <dbReference type="EMBL" id="KXT06773.1"/>
    </source>
</evidence>
<evidence type="ECO:0000256" key="2">
    <source>
        <dbReference type="SAM" id="Phobius"/>
    </source>
</evidence>
<name>A0A139HWL0_9PEZI</name>
<keyword evidence="2" id="KW-0812">Transmembrane</keyword>
<feature type="region of interest" description="Disordered" evidence="1">
    <location>
        <begin position="55"/>
        <end position="78"/>
    </location>
</feature>
<reference evidence="3 4" key="1">
    <citation type="submission" date="2015-07" db="EMBL/GenBank/DDBJ databases">
        <title>Comparative genomics of the Sigatoka disease complex on banana suggests a link between parallel evolutionary changes in Pseudocercospora fijiensis and Pseudocercospora eumusae and increased virulence on the banana host.</title>
        <authorList>
            <person name="Chang T.-C."/>
            <person name="Salvucci A."/>
            <person name="Crous P.W."/>
            <person name="Stergiopoulos I."/>
        </authorList>
    </citation>
    <scope>NUCLEOTIDE SEQUENCE [LARGE SCALE GENOMIC DNA]</scope>
    <source>
        <strain evidence="3 4">CBS 114824</strain>
    </source>
</reference>
<accession>A0A139HWL0</accession>
<dbReference type="STRING" id="321146.A0A139HWL0"/>
<dbReference type="AlphaFoldDB" id="A0A139HWL0"/>
<keyword evidence="2" id="KW-0472">Membrane</keyword>